<feature type="domain" description="Tripartite ATP-independent periplasmic transporters DctQ component" evidence="10">
    <location>
        <begin position="41"/>
        <end position="163"/>
    </location>
</feature>
<feature type="transmembrane region" description="Helical" evidence="9">
    <location>
        <begin position="64"/>
        <end position="81"/>
    </location>
</feature>
<evidence type="ECO:0000256" key="4">
    <source>
        <dbReference type="ARBA" id="ARBA00022519"/>
    </source>
</evidence>
<keyword evidence="4 9" id="KW-0997">Cell inner membrane</keyword>
<dbReference type="Proteomes" id="UP000192917">
    <property type="component" value="Unassembled WGS sequence"/>
</dbReference>
<organism evidence="11 12">
    <name type="scientific">Tistlia consotensis USBA 355</name>
    <dbReference type="NCBI Taxonomy" id="560819"/>
    <lineage>
        <taxon>Bacteria</taxon>
        <taxon>Pseudomonadati</taxon>
        <taxon>Pseudomonadota</taxon>
        <taxon>Alphaproteobacteria</taxon>
        <taxon>Rhodospirillales</taxon>
        <taxon>Rhodovibrionaceae</taxon>
        <taxon>Tistlia</taxon>
    </lineage>
</organism>
<gene>
    <name evidence="11" type="ORF">SAMN05428998_101597</name>
</gene>
<sequence length="174" mass="18584">MTDPRESLPTAAGPRPSGGRLLRALDRLVGAVAGLCVAATAVAVCLNVFYRYVLASGLVWADELPGFLLVWIAFLGAYLAARDDGHIAFDLLVAKLPRPLSGLLSALVELSVAGFALLMVWLSLAMIRRVGWREIETLPLPQGLFMAVLPVAFALIALALALRAGFRLRHGGRV</sequence>
<name>A0A1Y6B6Q3_9PROT</name>
<dbReference type="STRING" id="560819.SAMN05428998_101597"/>
<keyword evidence="3" id="KW-1003">Cell membrane</keyword>
<evidence type="ECO:0000313" key="12">
    <source>
        <dbReference type="Proteomes" id="UP000192917"/>
    </source>
</evidence>
<comment type="subcellular location">
    <subcellularLocation>
        <location evidence="1 9">Cell inner membrane</location>
        <topology evidence="1 9">Multi-pass membrane protein</topology>
    </subcellularLocation>
</comment>
<evidence type="ECO:0000256" key="9">
    <source>
        <dbReference type="RuleBase" id="RU369079"/>
    </source>
</evidence>
<reference evidence="11 12" key="1">
    <citation type="submission" date="2017-04" db="EMBL/GenBank/DDBJ databases">
        <authorList>
            <person name="Afonso C.L."/>
            <person name="Miller P.J."/>
            <person name="Scott M.A."/>
            <person name="Spackman E."/>
            <person name="Goraichik I."/>
            <person name="Dimitrov K.M."/>
            <person name="Suarez D.L."/>
            <person name="Swayne D.E."/>
        </authorList>
    </citation>
    <scope>NUCLEOTIDE SEQUENCE [LARGE SCALE GENOMIC DNA]</scope>
    <source>
        <strain evidence="11 12">USBA 355</strain>
    </source>
</reference>
<dbReference type="GO" id="GO:0015740">
    <property type="term" value="P:C4-dicarboxylate transport"/>
    <property type="evidence" value="ECO:0007669"/>
    <property type="project" value="TreeGrafter"/>
</dbReference>
<dbReference type="PANTHER" id="PTHR35011">
    <property type="entry name" value="2,3-DIKETO-L-GULONATE TRAP TRANSPORTER SMALL PERMEASE PROTEIN YIAM"/>
    <property type="match status" value="1"/>
</dbReference>
<keyword evidence="2 9" id="KW-0813">Transport</keyword>
<keyword evidence="5 9" id="KW-0812">Transmembrane</keyword>
<feature type="transmembrane region" description="Helical" evidence="9">
    <location>
        <begin position="144"/>
        <end position="166"/>
    </location>
</feature>
<dbReference type="EMBL" id="FWZX01000001">
    <property type="protein sequence ID" value="SME93682.1"/>
    <property type="molecule type" value="Genomic_DNA"/>
</dbReference>
<accession>A0A1Y6B6Q3</accession>
<evidence type="ECO:0000256" key="8">
    <source>
        <dbReference type="ARBA" id="ARBA00038436"/>
    </source>
</evidence>
<evidence type="ECO:0000256" key="3">
    <source>
        <dbReference type="ARBA" id="ARBA00022475"/>
    </source>
</evidence>
<comment type="subunit">
    <text evidence="9">The complex comprises the extracytoplasmic solute receptor protein and the two transmembrane proteins.</text>
</comment>
<dbReference type="PANTHER" id="PTHR35011:SF2">
    <property type="entry name" value="2,3-DIKETO-L-GULONATE TRAP TRANSPORTER SMALL PERMEASE PROTEIN YIAM"/>
    <property type="match status" value="1"/>
</dbReference>
<evidence type="ECO:0000256" key="5">
    <source>
        <dbReference type="ARBA" id="ARBA00022692"/>
    </source>
</evidence>
<dbReference type="RefSeq" id="WP_200808376.1">
    <property type="nucleotide sequence ID" value="NZ_FWZX01000001.1"/>
</dbReference>
<dbReference type="InterPro" id="IPR055348">
    <property type="entry name" value="DctQ"/>
</dbReference>
<dbReference type="GO" id="GO:0005886">
    <property type="term" value="C:plasma membrane"/>
    <property type="evidence" value="ECO:0007669"/>
    <property type="project" value="UniProtKB-SubCell"/>
</dbReference>
<keyword evidence="6 9" id="KW-1133">Transmembrane helix</keyword>
<dbReference type="Pfam" id="PF04290">
    <property type="entry name" value="DctQ"/>
    <property type="match status" value="1"/>
</dbReference>
<dbReference type="InterPro" id="IPR007387">
    <property type="entry name" value="TRAP_DctQ"/>
</dbReference>
<keyword evidence="12" id="KW-1185">Reference proteome</keyword>
<comment type="similarity">
    <text evidence="8 9">Belongs to the TRAP transporter small permease family.</text>
</comment>
<protein>
    <recommendedName>
        <fullName evidence="9">TRAP transporter small permease protein</fullName>
    </recommendedName>
</protein>
<dbReference type="GO" id="GO:0022857">
    <property type="term" value="F:transmembrane transporter activity"/>
    <property type="evidence" value="ECO:0007669"/>
    <property type="project" value="UniProtKB-UniRule"/>
</dbReference>
<evidence type="ECO:0000313" key="11">
    <source>
        <dbReference type="EMBL" id="SME93682.1"/>
    </source>
</evidence>
<evidence type="ECO:0000259" key="10">
    <source>
        <dbReference type="Pfam" id="PF04290"/>
    </source>
</evidence>
<evidence type="ECO:0000256" key="7">
    <source>
        <dbReference type="ARBA" id="ARBA00023136"/>
    </source>
</evidence>
<evidence type="ECO:0000256" key="1">
    <source>
        <dbReference type="ARBA" id="ARBA00004429"/>
    </source>
</evidence>
<evidence type="ECO:0000256" key="6">
    <source>
        <dbReference type="ARBA" id="ARBA00022989"/>
    </source>
</evidence>
<feature type="transmembrane region" description="Helical" evidence="9">
    <location>
        <begin position="102"/>
        <end position="124"/>
    </location>
</feature>
<proteinExistence type="inferred from homology"/>
<dbReference type="AlphaFoldDB" id="A0A1Y6B6Q3"/>
<keyword evidence="7 9" id="KW-0472">Membrane</keyword>
<comment type="function">
    <text evidence="9">Part of the tripartite ATP-independent periplasmic (TRAP) transport system.</text>
</comment>
<evidence type="ECO:0000256" key="2">
    <source>
        <dbReference type="ARBA" id="ARBA00022448"/>
    </source>
</evidence>
<feature type="transmembrane region" description="Helical" evidence="9">
    <location>
        <begin position="28"/>
        <end position="52"/>
    </location>
</feature>